<name>A0ABX4FQA6_9GAMM</name>
<keyword evidence="3" id="KW-1185">Reference proteome</keyword>
<evidence type="ECO:0000313" key="3">
    <source>
        <dbReference type="Proteomes" id="UP000215999"/>
    </source>
</evidence>
<dbReference type="InterPro" id="IPR011010">
    <property type="entry name" value="DNA_brk_join_enz"/>
</dbReference>
<feature type="non-terminal residue" evidence="2">
    <location>
        <position position="117"/>
    </location>
</feature>
<proteinExistence type="predicted"/>
<dbReference type="InterPro" id="IPR010998">
    <property type="entry name" value="Integrase_recombinase_N"/>
</dbReference>
<evidence type="ECO:0000256" key="1">
    <source>
        <dbReference type="ARBA" id="ARBA00023125"/>
    </source>
</evidence>
<protein>
    <submittedName>
        <fullName evidence="2">Uncharacterized protein</fullName>
    </submittedName>
</protein>
<dbReference type="Proteomes" id="UP000215999">
    <property type="component" value="Unassembled WGS sequence"/>
</dbReference>
<dbReference type="SUPFAM" id="SSF56349">
    <property type="entry name" value="DNA breaking-rejoining enzymes"/>
    <property type="match status" value="1"/>
</dbReference>
<reference evidence="2 3" key="1">
    <citation type="journal article" date="2016" name="Antonie Van Leeuwenhoek">
        <title>Photobacterium sanguinicancri sp. nov. isolated from marine animals.</title>
        <authorList>
            <person name="Gomez-Gil B."/>
            <person name="Roque A."/>
            <person name="Rotllant G."/>
            <person name="Romalde J.L."/>
            <person name="Doce A."/>
            <person name="Eggermont M."/>
            <person name="Defoirdt T."/>
        </authorList>
    </citation>
    <scope>NUCLEOTIDE SEQUENCE [LARGE SCALE GENOMIC DNA]</scope>
    <source>
        <strain evidence="2 3">CAIM 1827</strain>
    </source>
</reference>
<organism evidence="2 3">
    <name type="scientific">Photobacterium sanguinicancri</name>
    <dbReference type="NCBI Taxonomy" id="875932"/>
    <lineage>
        <taxon>Bacteria</taxon>
        <taxon>Pseudomonadati</taxon>
        <taxon>Pseudomonadota</taxon>
        <taxon>Gammaproteobacteria</taxon>
        <taxon>Vibrionales</taxon>
        <taxon>Vibrionaceae</taxon>
        <taxon>Photobacterium</taxon>
    </lineage>
</organism>
<gene>
    <name evidence="2" type="ORF">ASV53_25045</name>
</gene>
<comment type="caution">
    <text evidence="2">The sequence shown here is derived from an EMBL/GenBank/DDBJ whole genome shotgun (WGS) entry which is preliminary data.</text>
</comment>
<dbReference type="Gene3D" id="1.10.150.130">
    <property type="match status" value="1"/>
</dbReference>
<keyword evidence="1" id="KW-0238">DNA-binding</keyword>
<evidence type="ECO:0000313" key="2">
    <source>
        <dbReference type="EMBL" id="OZS41218.1"/>
    </source>
</evidence>
<dbReference type="EMBL" id="NOIF01000550">
    <property type="protein sequence ID" value="OZS41218.1"/>
    <property type="molecule type" value="Genomic_DNA"/>
</dbReference>
<accession>A0ABX4FQA6</accession>
<sequence>DACIENGLSEKTAKSNKAKIRNVLILSGKNSLKQIRGKDAIHVQKQLRKLPSNAHKMAEFKGLELPEIIKRNEIVCKPVLSEGTVKGTIHTVVTFFDYAIRMEYTDLNPFKGMKFKK</sequence>
<feature type="non-terminal residue" evidence="2">
    <location>
        <position position="1"/>
    </location>
</feature>